<evidence type="ECO:0000313" key="6">
    <source>
        <dbReference type="Proteomes" id="UP000503096"/>
    </source>
</evidence>
<dbReference type="NCBIfam" id="TIGR00254">
    <property type="entry name" value="GGDEF"/>
    <property type="match status" value="1"/>
</dbReference>
<dbReference type="CDD" id="cd01948">
    <property type="entry name" value="EAL"/>
    <property type="match status" value="1"/>
</dbReference>
<dbReference type="CDD" id="cd01949">
    <property type="entry name" value="GGDEF"/>
    <property type="match status" value="1"/>
</dbReference>
<comment type="catalytic activity">
    <reaction evidence="1">
        <text>3',3'-c-di-GMP + H2O = 5'-phosphoguanylyl(3'-&gt;5')guanosine + H(+)</text>
        <dbReference type="Rhea" id="RHEA:24902"/>
        <dbReference type="ChEBI" id="CHEBI:15377"/>
        <dbReference type="ChEBI" id="CHEBI:15378"/>
        <dbReference type="ChEBI" id="CHEBI:58754"/>
        <dbReference type="ChEBI" id="CHEBI:58805"/>
        <dbReference type="EC" id="3.1.4.52"/>
    </reaction>
    <physiologicalReaction direction="left-to-right" evidence="1">
        <dbReference type="Rhea" id="RHEA:24903"/>
    </physiologicalReaction>
</comment>
<dbReference type="CDD" id="cd06225">
    <property type="entry name" value="HAMP"/>
    <property type="match status" value="1"/>
</dbReference>
<dbReference type="GO" id="GO:0071111">
    <property type="term" value="F:cyclic-guanylate-specific phosphodiesterase activity"/>
    <property type="evidence" value="ECO:0007669"/>
    <property type="project" value="UniProtKB-EC"/>
</dbReference>
<dbReference type="PROSITE" id="PS50883">
    <property type="entry name" value="EAL"/>
    <property type="match status" value="1"/>
</dbReference>
<organism evidence="5 6">
    <name type="scientific">Usitatibacter palustris</name>
    <dbReference type="NCBI Taxonomy" id="2732487"/>
    <lineage>
        <taxon>Bacteria</taxon>
        <taxon>Pseudomonadati</taxon>
        <taxon>Pseudomonadota</taxon>
        <taxon>Betaproteobacteria</taxon>
        <taxon>Nitrosomonadales</taxon>
        <taxon>Usitatibacteraceae</taxon>
        <taxon>Usitatibacter</taxon>
    </lineage>
</organism>
<dbReference type="InterPro" id="IPR035919">
    <property type="entry name" value="EAL_sf"/>
</dbReference>
<dbReference type="Gene3D" id="6.10.340.10">
    <property type="match status" value="1"/>
</dbReference>
<keyword evidence="6" id="KW-1185">Reference proteome</keyword>
<feature type="domain" description="EAL" evidence="2">
    <location>
        <begin position="678"/>
        <end position="932"/>
    </location>
</feature>
<accession>A0A6M4H9W2</accession>
<dbReference type="InterPro" id="IPR029016">
    <property type="entry name" value="GAF-like_dom_sf"/>
</dbReference>
<dbReference type="Proteomes" id="UP000503096">
    <property type="component" value="Chromosome"/>
</dbReference>
<dbReference type="SUPFAM" id="SSF158472">
    <property type="entry name" value="HAMP domain-like"/>
    <property type="match status" value="1"/>
</dbReference>
<dbReference type="GO" id="GO:0016020">
    <property type="term" value="C:membrane"/>
    <property type="evidence" value="ECO:0007669"/>
    <property type="project" value="InterPro"/>
</dbReference>
<dbReference type="SMART" id="SM00267">
    <property type="entry name" value="GGDEF"/>
    <property type="match status" value="1"/>
</dbReference>
<dbReference type="EMBL" id="CP053073">
    <property type="protein sequence ID" value="QJR16559.1"/>
    <property type="molecule type" value="Genomic_DNA"/>
</dbReference>
<dbReference type="Pfam" id="PF00990">
    <property type="entry name" value="GGDEF"/>
    <property type="match status" value="1"/>
</dbReference>
<dbReference type="KEGG" id="upl:DSM104440_03394"/>
<dbReference type="SUPFAM" id="SSF141868">
    <property type="entry name" value="EAL domain-like"/>
    <property type="match status" value="1"/>
</dbReference>
<feature type="domain" description="HAMP" evidence="3">
    <location>
        <begin position="288"/>
        <end position="340"/>
    </location>
</feature>
<feature type="domain" description="GGDEF" evidence="4">
    <location>
        <begin position="536"/>
        <end position="669"/>
    </location>
</feature>
<dbReference type="Pfam" id="PF00672">
    <property type="entry name" value="HAMP"/>
    <property type="match status" value="1"/>
</dbReference>
<dbReference type="PANTHER" id="PTHR44757">
    <property type="entry name" value="DIGUANYLATE CYCLASE DGCP"/>
    <property type="match status" value="1"/>
</dbReference>
<dbReference type="InterPro" id="IPR001633">
    <property type="entry name" value="EAL_dom"/>
</dbReference>
<evidence type="ECO:0000259" key="2">
    <source>
        <dbReference type="PROSITE" id="PS50883"/>
    </source>
</evidence>
<sequence>MIAALRRFVSRRVGRRLFLLFIVSAFLPLAALAALSFMQLRDMLLQQGEQRLAATAKGYAMTLFERLLLASDVAAAAAGRGAGPPATGSLARLSLHSLARVEPDGRVVAVFGNPPLEPLAPAVRERIEEGKSVVTVKPATGGARVTITVPTTRGGEGAAVAEILPEYLWQPELFPTETDFCVLEEKSRVMLFCSTKIPDDVLAATVPAPSEVPSALLATRWLRDGEPQRSIAWTQFLRYAFETPDWVVVASQPESFQLARLLEYQHIYVPVVLLALLIVGWLTIRQARSIVGPVVQLAARARGISRNDFESRVEMDRQDEFGELASAFNQMSSQLGRQFAALTALSEIDRLILSTPDTAQVVRTVLERMRAVVPAHFIGVTLFDHDAPGHAHSYFSETNSTEGLAYARATLRTEDYELLGRNPDGAWVALVPGSRGILGVLAERGLKVAYIQPIVWRDVPCGALALGYRDETSGGDEERRQARDFADRVAVAVSSAWRDEQLYQQAHFDPLTGLPNRLLLKDRLTQEIARGQREQRRFALLFIDIDRFKNVNDTLGHTAGDAVLAEAGRRIQGCVRDSDTVARLGGDEFTVILTNVHDPQDAGHVAEEIVAMLSESFEIDGQSTFLSASVGIVAYPEDGTTAEDLLRNADTAMYRAKAAGRATVVFFEETMNAEAVSRLMLDRDLRQAITKGEIAMHYQPLLDLRTGVVCGAEALMRWNHPEHGPIPPARFVPVAEESGFIDELGRFALDEACARMKAWRAEGLPVKRVSVNVSPRQLRKVGIVALVQQAADGAGIPHECLEIEITEGLLIEHADSVEGLLRGLSASGVKIALDDFGTGFSSLAYLNRFPIDTIKIDRVFIDGLGYKRDSEAIVVAIIAMSHALGKSVTAEGVESAAQLEMLTEFGCDSIQGYFVGRPMPAAEFVAFVRNRAPEKATAPILPFLSR</sequence>
<dbReference type="SMART" id="SM00304">
    <property type="entry name" value="HAMP"/>
    <property type="match status" value="1"/>
</dbReference>
<dbReference type="FunFam" id="3.30.70.270:FF:000001">
    <property type="entry name" value="Diguanylate cyclase domain protein"/>
    <property type="match status" value="1"/>
</dbReference>
<dbReference type="Gene3D" id="3.30.450.40">
    <property type="match status" value="1"/>
</dbReference>
<dbReference type="GO" id="GO:0071732">
    <property type="term" value="P:cellular response to nitric oxide"/>
    <property type="evidence" value="ECO:0007669"/>
    <property type="project" value="UniProtKB-ARBA"/>
</dbReference>
<dbReference type="InterPro" id="IPR043128">
    <property type="entry name" value="Rev_trsase/Diguanyl_cyclase"/>
</dbReference>
<dbReference type="SUPFAM" id="SSF55781">
    <property type="entry name" value="GAF domain-like"/>
    <property type="match status" value="1"/>
</dbReference>
<proteinExistence type="predicted"/>
<evidence type="ECO:0000256" key="1">
    <source>
        <dbReference type="ARBA" id="ARBA00051114"/>
    </source>
</evidence>
<dbReference type="InterPro" id="IPR000160">
    <property type="entry name" value="GGDEF_dom"/>
</dbReference>
<name>A0A6M4H9W2_9PROT</name>
<dbReference type="Gene3D" id="3.20.20.450">
    <property type="entry name" value="EAL domain"/>
    <property type="match status" value="1"/>
</dbReference>
<evidence type="ECO:0000259" key="3">
    <source>
        <dbReference type="PROSITE" id="PS50885"/>
    </source>
</evidence>
<dbReference type="InterPro" id="IPR052155">
    <property type="entry name" value="Biofilm_reg_signaling"/>
</dbReference>
<protein>
    <recommendedName>
        <fullName evidence="7">Diguanylate cyclase (GGDEF) domain-containing protein</fullName>
    </recommendedName>
</protein>
<dbReference type="SMART" id="SM00052">
    <property type="entry name" value="EAL"/>
    <property type="match status" value="1"/>
</dbReference>
<dbReference type="RefSeq" id="WP_171164762.1">
    <property type="nucleotide sequence ID" value="NZ_CP053073.1"/>
</dbReference>
<dbReference type="FunFam" id="3.20.20.450:FF:000001">
    <property type="entry name" value="Cyclic di-GMP phosphodiesterase yahA"/>
    <property type="match status" value="1"/>
</dbReference>
<evidence type="ECO:0008006" key="7">
    <source>
        <dbReference type="Google" id="ProtNLM"/>
    </source>
</evidence>
<dbReference type="Pfam" id="PF00563">
    <property type="entry name" value="EAL"/>
    <property type="match status" value="1"/>
</dbReference>
<dbReference type="InterPro" id="IPR029787">
    <property type="entry name" value="Nucleotide_cyclase"/>
</dbReference>
<evidence type="ECO:0000259" key="4">
    <source>
        <dbReference type="PROSITE" id="PS50887"/>
    </source>
</evidence>
<evidence type="ECO:0000313" key="5">
    <source>
        <dbReference type="EMBL" id="QJR16559.1"/>
    </source>
</evidence>
<dbReference type="AlphaFoldDB" id="A0A6M4H9W2"/>
<dbReference type="PANTHER" id="PTHR44757:SF2">
    <property type="entry name" value="BIOFILM ARCHITECTURE MAINTENANCE PROTEIN MBAA"/>
    <property type="match status" value="1"/>
</dbReference>
<dbReference type="InParanoid" id="A0A6M4H9W2"/>
<dbReference type="PROSITE" id="PS50885">
    <property type="entry name" value="HAMP"/>
    <property type="match status" value="1"/>
</dbReference>
<dbReference type="PROSITE" id="PS50887">
    <property type="entry name" value="GGDEF"/>
    <property type="match status" value="1"/>
</dbReference>
<dbReference type="SUPFAM" id="SSF55073">
    <property type="entry name" value="Nucleotide cyclase"/>
    <property type="match status" value="1"/>
</dbReference>
<dbReference type="GO" id="GO:0007165">
    <property type="term" value="P:signal transduction"/>
    <property type="evidence" value="ECO:0007669"/>
    <property type="project" value="InterPro"/>
</dbReference>
<gene>
    <name evidence="5" type="ORF">DSM104440_03394</name>
</gene>
<reference evidence="5 6" key="1">
    <citation type="submission" date="2020-04" db="EMBL/GenBank/DDBJ databases">
        <title>Usitatibacter rugosus gen. nov., sp. nov. and Usitatibacter palustris sp. nov., novel members of Usitatibacteraceae fam. nov. within the order Nitrosomonadales isolated from soil.</title>
        <authorList>
            <person name="Huber K.J."/>
            <person name="Neumann-Schaal M."/>
            <person name="Geppert A."/>
            <person name="Luckner M."/>
            <person name="Wanner G."/>
            <person name="Overmann J."/>
        </authorList>
    </citation>
    <scope>NUCLEOTIDE SEQUENCE [LARGE SCALE GENOMIC DNA]</scope>
    <source>
        <strain evidence="5 6">Swamp67</strain>
    </source>
</reference>
<dbReference type="Gene3D" id="3.30.70.270">
    <property type="match status" value="1"/>
</dbReference>
<dbReference type="InterPro" id="IPR003660">
    <property type="entry name" value="HAMP_dom"/>
</dbReference>